<evidence type="ECO:0000256" key="2">
    <source>
        <dbReference type="ARBA" id="ARBA00022475"/>
    </source>
</evidence>
<name>A0A929RR44_9ACTO</name>
<sequence length="445" mass="46117">MSAVRTAAGALLRSRDRATSVLTVAAFALPHAFLLAVTGGVMAFGSRAAVAATSATSDDPSSLDGMASFYVMLAYFAATLLVVPIISMGAAAARLGMSRRERDLAVLRLVGLAPGKTKLACILETCAFAVVGVVVGSILYAVTLPAWGALSFQGRPMGVGEMWVGVVALLVEGLAMILLAALSSWLAMRKVAITPLGVARRSQAGRVSAVGPLLGLVLLVLWLTVGTAAMNLGTAIGMAVFMGFMGAIFLIVNLVGVWSISVMGRLMARASRTPQMMVAGRRMADDPRAVWRSFGAVALVGFLVGIMYPAMSAISMSGDSTDEVARIVIGDINRGMLLTFAITLALGAVSTAVNQSIRVLDSADQVCALSYMGSPRGFMDRSRRLEVAIPAFVMIVGSMLLGMVFMSPMLAAGAGKGFLIALASAIVGVVLIVVASEAPGPLRRR</sequence>
<dbReference type="AlphaFoldDB" id="A0A929RR44"/>
<evidence type="ECO:0000256" key="6">
    <source>
        <dbReference type="SAM" id="Phobius"/>
    </source>
</evidence>
<keyword evidence="4 6" id="KW-1133">Transmembrane helix</keyword>
<dbReference type="InterPro" id="IPR003838">
    <property type="entry name" value="ABC3_permease_C"/>
</dbReference>
<reference evidence="8" key="1">
    <citation type="submission" date="2020-04" db="EMBL/GenBank/DDBJ databases">
        <title>Deep metagenomics examines the oral microbiome during advanced dental caries in children, revealing novel taxa and co-occurrences with host molecules.</title>
        <authorList>
            <person name="Baker J.L."/>
            <person name="Morton J.T."/>
            <person name="Dinis M."/>
            <person name="Alvarez R."/>
            <person name="Tran N.C."/>
            <person name="Knight R."/>
            <person name="Edlund A."/>
        </authorList>
    </citation>
    <scope>NUCLEOTIDE SEQUENCE</scope>
    <source>
        <strain evidence="8">JCVI_30_bin.13</strain>
    </source>
</reference>
<gene>
    <name evidence="8" type="ORF">HXK09_05970</name>
</gene>
<evidence type="ECO:0000313" key="8">
    <source>
        <dbReference type="EMBL" id="MBF0966689.1"/>
    </source>
</evidence>
<feature type="transmembrane region" description="Helical" evidence="6">
    <location>
        <begin position="69"/>
        <end position="93"/>
    </location>
</feature>
<evidence type="ECO:0000256" key="3">
    <source>
        <dbReference type="ARBA" id="ARBA00022692"/>
    </source>
</evidence>
<keyword evidence="2" id="KW-1003">Cell membrane</keyword>
<dbReference type="Proteomes" id="UP000759246">
    <property type="component" value="Unassembled WGS sequence"/>
</dbReference>
<feature type="transmembrane region" description="Helical" evidence="6">
    <location>
        <begin position="119"/>
        <end position="142"/>
    </location>
</feature>
<feature type="non-terminal residue" evidence="8">
    <location>
        <position position="445"/>
    </location>
</feature>
<keyword evidence="5 6" id="KW-0472">Membrane</keyword>
<feature type="transmembrane region" description="Helical" evidence="6">
    <location>
        <begin position="21"/>
        <end position="49"/>
    </location>
</feature>
<proteinExistence type="predicted"/>
<keyword evidence="3 6" id="KW-0812">Transmembrane</keyword>
<feature type="domain" description="ABC3 transporter permease C-terminal" evidence="7">
    <location>
        <begin position="76"/>
        <end position="192"/>
    </location>
</feature>
<feature type="transmembrane region" description="Helical" evidence="6">
    <location>
        <begin position="235"/>
        <end position="268"/>
    </location>
</feature>
<organism evidence="8 9">
    <name type="scientific">Actinomyces bouchesdurhonensis</name>
    <dbReference type="NCBI Taxonomy" id="1852361"/>
    <lineage>
        <taxon>Bacteria</taxon>
        <taxon>Bacillati</taxon>
        <taxon>Actinomycetota</taxon>
        <taxon>Actinomycetes</taxon>
        <taxon>Actinomycetales</taxon>
        <taxon>Actinomycetaceae</taxon>
        <taxon>Actinomyces</taxon>
    </lineage>
</organism>
<evidence type="ECO:0000256" key="4">
    <source>
        <dbReference type="ARBA" id="ARBA00022989"/>
    </source>
</evidence>
<comment type="subcellular location">
    <subcellularLocation>
        <location evidence="1">Cell membrane</location>
        <topology evidence="1">Multi-pass membrane protein</topology>
    </subcellularLocation>
</comment>
<protein>
    <submittedName>
        <fullName evidence="8">ABC transporter permease</fullName>
    </submittedName>
</protein>
<feature type="transmembrane region" description="Helical" evidence="6">
    <location>
        <begin position="162"/>
        <end position="188"/>
    </location>
</feature>
<evidence type="ECO:0000313" key="9">
    <source>
        <dbReference type="Proteomes" id="UP000759246"/>
    </source>
</evidence>
<accession>A0A929RR44</accession>
<dbReference type="Pfam" id="PF02687">
    <property type="entry name" value="FtsX"/>
    <property type="match status" value="1"/>
</dbReference>
<dbReference type="EMBL" id="JABZGF010000174">
    <property type="protein sequence ID" value="MBF0966689.1"/>
    <property type="molecule type" value="Genomic_DNA"/>
</dbReference>
<feature type="transmembrane region" description="Helical" evidence="6">
    <location>
        <begin position="387"/>
        <end position="411"/>
    </location>
</feature>
<feature type="transmembrane region" description="Helical" evidence="6">
    <location>
        <begin position="335"/>
        <end position="353"/>
    </location>
</feature>
<evidence type="ECO:0000256" key="5">
    <source>
        <dbReference type="ARBA" id="ARBA00023136"/>
    </source>
</evidence>
<comment type="caution">
    <text evidence="8">The sequence shown here is derived from an EMBL/GenBank/DDBJ whole genome shotgun (WGS) entry which is preliminary data.</text>
</comment>
<feature type="transmembrane region" description="Helical" evidence="6">
    <location>
        <begin position="417"/>
        <end position="435"/>
    </location>
</feature>
<feature type="transmembrane region" description="Helical" evidence="6">
    <location>
        <begin position="209"/>
        <end position="229"/>
    </location>
</feature>
<feature type="transmembrane region" description="Helical" evidence="6">
    <location>
        <begin position="289"/>
        <end position="315"/>
    </location>
</feature>
<evidence type="ECO:0000259" key="7">
    <source>
        <dbReference type="Pfam" id="PF02687"/>
    </source>
</evidence>
<evidence type="ECO:0000256" key="1">
    <source>
        <dbReference type="ARBA" id="ARBA00004651"/>
    </source>
</evidence>